<evidence type="ECO:0000313" key="3">
    <source>
        <dbReference type="EMBL" id="MCI4684566.1"/>
    </source>
</evidence>
<gene>
    <name evidence="3" type="ORF">K2U94_17635</name>
</gene>
<protein>
    <submittedName>
        <fullName evidence="3">Low molecular weight phosphatase family protein</fullName>
    </submittedName>
</protein>
<keyword evidence="4" id="KW-1185">Reference proteome</keyword>
<dbReference type="EMBL" id="JAIVFP010000001">
    <property type="protein sequence ID" value="MCI4684566.1"/>
    <property type="molecule type" value="Genomic_DNA"/>
</dbReference>
<evidence type="ECO:0000259" key="2">
    <source>
        <dbReference type="SMART" id="SM00226"/>
    </source>
</evidence>
<reference evidence="3" key="1">
    <citation type="journal article" date="2022" name="ISME J.">
        <title>Identification of active gaseous-alkane degraders at natural gas seeps.</title>
        <authorList>
            <person name="Farhan Ul Haque M."/>
            <person name="Hernandez M."/>
            <person name="Crombie A.T."/>
            <person name="Murrell J.C."/>
        </authorList>
    </citation>
    <scope>NUCLEOTIDE SEQUENCE</scope>
    <source>
        <strain evidence="3">PC2</strain>
    </source>
</reference>
<comment type="caution">
    <text evidence="3">The sequence shown here is derived from an EMBL/GenBank/DDBJ whole genome shotgun (WGS) entry which is preliminary data.</text>
</comment>
<organism evidence="3 4">
    <name type="scientific">Candidatus Rhodoblastus alkanivorans</name>
    <dbReference type="NCBI Taxonomy" id="2954117"/>
    <lineage>
        <taxon>Bacteria</taxon>
        <taxon>Pseudomonadati</taxon>
        <taxon>Pseudomonadota</taxon>
        <taxon>Alphaproteobacteria</taxon>
        <taxon>Hyphomicrobiales</taxon>
        <taxon>Rhodoblastaceae</taxon>
        <taxon>Rhodoblastus</taxon>
    </lineage>
</organism>
<evidence type="ECO:0000313" key="4">
    <source>
        <dbReference type="Proteomes" id="UP001139104"/>
    </source>
</evidence>
<dbReference type="Pfam" id="PF01451">
    <property type="entry name" value="LMWPc"/>
    <property type="match status" value="1"/>
</dbReference>
<name>A0ABS9ZAI8_9HYPH</name>
<proteinExistence type="predicted"/>
<dbReference type="Proteomes" id="UP001139104">
    <property type="component" value="Unassembled WGS sequence"/>
</dbReference>
<keyword evidence="1" id="KW-0059">Arsenical resistance</keyword>
<dbReference type="SMART" id="SM00226">
    <property type="entry name" value="LMWPc"/>
    <property type="match status" value="1"/>
</dbReference>
<sequence>MEASRPGAVLFACTLNSARSPMAEGLARKLFRSTMEVASAGLRAADMDGFALCVMAEAGVAMMDHVARTFDEVDLSRFDLIVTLSPEAHHRMLELTRDLSTPVEYWPTADVTCVDGARDHKLAAYRGLRDALMGRIKQRFEPEGRATMKVRSVDIP</sequence>
<accession>A0ABS9ZAI8</accession>
<dbReference type="InterPro" id="IPR036196">
    <property type="entry name" value="Ptyr_pPase_sf"/>
</dbReference>
<dbReference type="PANTHER" id="PTHR43428:SF1">
    <property type="entry name" value="ARSENATE REDUCTASE"/>
    <property type="match status" value="1"/>
</dbReference>
<dbReference type="SUPFAM" id="SSF52788">
    <property type="entry name" value="Phosphotyrosine protein phosphatases I"/>
    <property type="match status" value="1"/>
</dbReference>
<dbReference type="Gene3D" id="3.40.50.2300">
    <property type="match status" value="1"/>
</dbReference>
<evidence type="ECO:0000256" key="1">
    <source>
        <dbReference type="ARBA" id="ARBA00022849"/>
    </source>
</evidence>
<dbReference type="InterPro" id="IPR023485">
    <property type="entry name" value="Ptyr_pPase"/>
</dbReference>
<dbReference type="RefSeq" id="WP_243068457.1">
    <property type="nucleotide sequence ID" value="NZ_JAIVFK010000001.1"/>
</dbReference>
<dbReference type="PANTHER" id="PTHR43428">
    <property type="entry name" value="ARSENATE REDUCTASE"/>
    <property type="match status" value="1"/>
</dbReference>
<feature type="domain" description="Phosphotyrosine protein phosphatase I" evidence="2">
    <location>
        <begin position="7"/>
        <end position="142"/>
    </location>
</feature>